<organism evidence="4">
    <name type="scientific">hydrocarbon metagenome</name>
    <dbReference type="NCBI Taxonomy" id="938273"/>
    <lineage>
        <taxon>unclassified sequences</taxon>
        <taxon>metagenomes</taxon>
        <taxon>ecological metagenomes</taxon>
    </lineage>
</organism>
<accession>A0A0W8FLW0</accession>
<sequence length="373" mass="42558">MRIAVNARMLTQRKPGGIKNYAHETLKRITSRHREHEFLFIVDRPFPGRADYPAHVNFTQAFPSFHPLLWYPWFEIALPGIMRRYGADLLLSPDGFACLSSEVPTVAVIHDLNFHHHPQDMPFLISRYYRRFFPRYAKKVKTIATVSEYSKRDIVNLYGESPEKIVVTYCGASETFCPLPEDEKGKMRNEITGGALYLLSVGALHFRKNPVRLIEAFEKFKMETGAQTKLVFVGPQLFETKGLSRTWQRISHKSDVLFLGTVSDEWLRKIYGAAHALMFVSYFEGFGMPALEAMGCEVPVVSGDRTSLPEICGDAALFVDPFSVDAIAGAMKSICFDETLRKNLIEKGKTRKKFFNWDKTADILWEAVERSLP</sequence>
<dbReference type="InterPro" id="IPR028098">
    <property type="entry name" value="Glyco_trans_4-like_N"/>
</dbReference>
<dbReference type="GO" id="GO:0016757">
    <property type="term" value="F:glycosyltransferase activity"/>
    <property type="evidence" value="ECO:0007669"/>
    <property type="project" value="InterPro"/>
</dbReference>
<dbReference type="EMBL" id="LNQE01001006">
    <property type="protein sequence ID" value="KUG21926.1"/>
    <property type="molecule type" value="Genomic_DNA"/>
</dbReference>
<reference evidence="4" key="1">
    <citation type="journal article" date="2015" name="Proc. Natl. Acad. Sci. U.S.A.">
        <title>Networks of energetic and metabolic interactions define dynamics in microbial communities.</title>
        <authorList>
            <person name="Embree M."/>
            <person name="Liu J.K."/>
            <person name="Al-Bassam M.M."/>
            <person name="Zengler K."/>
        </authorList>
    </citation>
    <scope>NUCLEOTIDE SEQUENCE</scope>
</reference>
<name>A0A0W8FLW0_9ZZZZ</name>
<feature type="domain" description="Glycosyltransferase subfamily 4-like N-terminal" evidence="3">
    <location>
        <begin position="15"/>
        <end position="171"/>
    </location>
</feature>
<dbReference type="GO" id="GO:0009103">
    <property type="term" value="P:lipopolysaccharide biosynthetic process"/>
    <property type="evidence" value="ECO:0007669"/>
    <property type="project" value="TreeGrafter"/>
</dbReference>
<dbReference type="AlphaFoldDB" id="A0A0W8FLW0"/>
<protein>
    <recommendedName>
        <fullName evidence="5">Glycosyltransferase</fullName>
    </recommendedName>
</protein>
<dbReference type="PANTHER" id="PTHR46401">
    <property type="entry name" value="GLYCOSYLTRANSFERASE WBBK-RELATED"/>
    <property type="match status" value="1"/>
</dbReference>
<dbReference type="Gene3D" id="3.40.50.2000">
    <property type="entry name" value="Glycogen Phosphorylase B"/>
    <property type="match status" value="2"/>
</dbReference>
<comment type="caution">
    <text evidence="4">The sequence shown here is derived from an EMBL/GenBank/DDBJ whole genome shotgun (WGS) entry which is preliminary data.</text>
</comment>
<dbReference type="InterPro" id="IPR001296">
    <property type="entry name" value="Glyco_trans_1"/>
</dbReference>
<evidence type="ECO:0008006" key="5">
    <source>
        <dbReference type="Google" id="ProtNLM"/>
    </source>
</evidence>
<evidence type="ECO:0000259" key="3">
    <source>
        <dbReference type="Pfam" id="PF13439"/>
    </source>
</evidence>
<keyword evidence="1" id="KW-0808">Transferase</keyword>
<feature type="domain" description="Glycosyl transferase family 1" evidence="2">
    <location>
        <begin position="189"/>
        <end position="350"/>
    </location>
</feature>
<dbReference type="SUPFAM" id="SSF53756">
    <property type="entry name" value="UDP-Glycosyltransferase/glycogen phosphorylase"/>
    <property type="match status" value="1"/>
</dbReference>
<evidence type="ECO:0000256" key="1">
    <source>
        <dbReference type="ARBA" id="ARBA00022679"/>
    </source>
</evidence>
<dbReference type="PANTHER" id="PTHR46401:SF2">
    <property type="entry name" value="GLYCOSYLTRANSFERASE WBBK-RELATED"/>
    <property type="match status" value="1"/>
</dbReference>
<gene>
    <name evidence="4" type="ORF">ASZ90_008300</name>
</gene>
<dbReference type="CDD" id="cd03809">
    <property type="entry name" value="GT4_MtfB-like"/>
    <property type="match status" value="1"/>
</dbReference>
<dbReference type="Pfam" id="PF00534">
    <property type="entry name" value="Glycos_transf_1"/>
    <property type="match status" value="1"/>
</dbReference>
<evidence type="ECO:0000259" key="2">
    <source>
        <dbReference type="Pfam" id="PF00534"/>
    </source>
</evidence>
<dbReference type="Pfam" id="PF13439">
    <property type="entry name" value="Glyco_transf_4"/>
    <property type="match status" value="1"/>
</dbReference>
<proteinExistence type="predicted"/>
<evidence type="ECO:0000313" key="4">
    <source>
        <dbReference type="EMBL" id="KUG21926.1"/>
    </source>
</evidence>